<proteinExistence type="predicted"/>
<feature type="compositionally biased region" description="Basic and acidic residues" evidence="1">
    <location>
        <begin position="20"/>
        <end position="33"/>
    </location>
</feature>
<evidence type="ECO:0000313" key="3">
    <source>
        <dbReference type="Proteomes" id="UP000256964"/>
    </source>
</evidence>
<reference evidence="2 3" key="1">
    <citation type="journal article" date="2018" name="Biotechnol. Biofuels">
        <title>Integrative visual omics of the white-rot fungus Polyporus brumalis exposes the biotechnological potential of its oxidative enzymes for delignifying raw plant biomass.</title>
        <authorList>
            <person name="Miyauchi S."/>
            <person name="Rancon A."/>
            <person name="Drula E."/>
            <person name="Hage H."/>
            <person name="Chaduli D."/>
            <person name="Favel A."/>
            <person name="Grisel S."/>
            <person name="Henrissat B."/>
            <person name="Herpoel-Gimbert I."/>
            <person name="Ruiz-Duenas F.J."/>
            <person name="Chevret D."/>
            <person name="Hainaut M."/>
            <person name="Lin J."/>
            <person name="Wang M."/>
            <person name="Pangilinan J."/>
            <person name="Lipzen A."/>
            <person name="Lesage-Meessen L."/>
            <person name="Navarro D."/>
            <person name="Riley R."/>
            <person name="Grigoriev I.V."/>
            <person name="Zhou S."/>
            <person name="Raouche S."/>
            <person name="Rosso M.N."/>
        </authorList>
    </citation>
    <scope>NUCLEOTIDE SEQUENCE [LARGE SCALE GENOMIC DNA]</scope>
    <source>
        <strain evidence="2 3">BRFM 1820</strain>
    </source>
</reference>
<dbReference type="Proteomes" id="UP000256964">
    <property type="component" value="Unassembled WGS sequence"/>
</dbReference>
<gene>
    <name evidence="2" type="ORF">OH76DRAFT_1404012</name>
</gene>
<protein>
    <submittedName>
        <fullName evidence="2">Uncharacterized protein</fullName>
    </submittedName>
</protein>
<organism evidence="2 3">
    <name type="scientific">Lentinus brumalis</name>
    <dbReference type="NCBI Taxonomy" id="2498619"/>
    <lineage>
        <taxon>Eukaryota</taxon>
        <taxon>Fungi</taxon>
        <taxon>Dikarya</taxon>
        <taxon>Basidiomycota</taxon>
        <taxon>Agaricomycotina</taxon>
        <taxon>Agaricomycetes</taxon>
        <taxon>Polyporales</taxon>
        <taxon>Polyporaceae</taxon>
        <taxon>Lentinus</taxon>
    </lineage>
</organism>
<evidence type="ECO:0000256" key="1">
    <source>
        <dbReference type="SAM" id="MobiDB-lite"/>
    </source>
</evidence>
<sequence length="96" mass="10262">MSATIALSRAGLPACPRARARPDAKRATRREVNRYNTAAEGRLTHSRVSPDSTWTARAKAAASKTAACVDCRVRAAHRLEGPSTSPAPSVDMQAQF</sequence>
<dbReference type="EMBL" id="KZ857407">
    <property type="protein sequence ID" value="RDX49104.1"/>
    <property type="molecule type" value="Genomic_DNA"/>
</dbReference>
<evidence type="ECO:0000313" key="2">
    <source>
        <dbReference type="EMBL" id="RDX49104.1"/>
    </source>
</evidence>
<dbReference type="AlphaFoldDB" id="A0A371D992"/>
<accession>A0A371D992</accession>
<name>A0A371D992_9APHY</name>
<feature type="region of interest" description="Disordered" evidence="1">
    <location>
        <begin position="16"/>
        <end position="51"/>
    </location>
</feature>
<keyword evidence="3" id="KW-1185">Reference proteome</keyword>